<reference evidence="3 4" key="1">
    <citation type="submission" date="2018-06" db="EMBL/GenBank/DDBJ databases">
        <title>Genomic Encyclopedia of Type Strains, Phase IV (KMG-IV): sequencing the most valuable type-strain genomes for metagenomic binning, comparative biology and taxonomic classification.</title>
        <authorList>
            <person name="Goeker M."/>
        </authorList>
    </citation>
    <scope>NUCLEOTIDE SEQUENCE [LARGE SCALE GENOMIC DNA]</scope>
    <source>
        <strain evidence="3 4">DSM 15140</strain>
    </source>
</reference>
<feature type="chain" id="PRO_5038885871" evidence="2">
    <location>
        <begin position="21"/>
        <end position="213"/>
    </location>
</feature>
<feature type="signal peptide" evidence="2">
    <location>
        <begin position="1"/>
        <end position="20"/>
    </location>
</feature>
<dbReference type="STRING" id="200904.GCA_900168775_02248"/>
<accession>A0A366EDB1</accession>
<dbReference type="Proteomes" id="UP000252254">
    <property type="component" value="Unassembled WGS sequence"/>
</dbReference>
<evidence type="ECO:0000256" key="1">
    <source>
        <dbReference type="SAM" id="MobiDB-lite"/>
    </source>
</evidence>
<keyword evidence="4" id="KW-1185">Reference proteome</keyword>
<keyword evidence="2" id="KW-0732">Signal</keyword>
<dbReference type="Pfam" id="PF14042">
    <property type="entry name" value="DUF4247"/>
    <property type="match status" value="1"/>
</dbReference>
<dbReference type="AlphaFoldDB" id="A0A366EDB1"/>
<comment type="caution">
    <text evidence="3">The sequence shown here is derived from an EMBL/GenBank/DDBJ whole genome shotgun (WGS) entry which is preliminary data.</text>
</comment>
<dbReference type="PROSITE" id="PS51257">
    <property type="entry name" value="PROKAR_LIPOPROTEIN"/>
    <property type="match status" value="1"/>
</dbReference>
<evidence type="ECO:0000313" key="4">
    <source>
        <dbReference type="Proteomes" id="UP000252254"/>
    </source>
</evidence>
<gene>
    <name evidence="3" type="ORF">DES48_10457</name>
</gene>
<evidence type="ECO:0000256" key="2">
    <source>
        <dbReference type="SAM" id="SignalP"/>
    </source>
</evidence>
<protein>
    <submittedName>
        <fullName evidence="3">Uncharacterized protein DUF4247</fullName>
    </submittedName>
</protein>
<dbReference type="EMBL" id="QNRI01000004">
    <property type="protein sequence ID" value="RBO99388.1"/>
    <property type="molecule type" value="Genomic_DNA"/>
</dbReference>
<dbReference type="InterPro" id="IPR025341">
    <property type="entry name" value="DUF4247"/>
</dbReference>
<evidence type="ECO:0000313" key="3">
    <source>
        <dbReference type="EMBL" id="RBO99388.1"/>
    </source>
</evidence>
<dbReference type="RefSeq" id="WP_079708262.1">
    <property type="nucleotide sequence ID" value="NZ_BAABQN010000003.1"/>
</dbReference>
<sequence>MKKWLLLLSLLAIFVLTACGETEPASVDEIPSEQSQAELITQLQTSNAANVETLLANTFYKLDTVVSDSSEANVYATRQFTVDEAVTEVANVLQPEQQSEKYNNERMLVYPNYFVTFKESEEDNQVVLMEVASDTFVRNNYSPNYLNHFFAFALINRMLSADNWARSRQSYCSNGGCYGGYTTGRTSFGGDVTTNRTNRGMFSTRGGGPSAGK</sequence>
<feature type="compositionally biased region" description="Polar residues" evidence="1">
    <location>
        <begin position="192"/>
        <end position="201"/>
    </location>
</feature>
<dbReference type="OrthoDB" id="2967172at2"/>
<name>A0A366EDB1_9BACI</name>
<organism evidence="3 4">
    <name type="scientific">Paraliobacillus ryukyuensis</name>
    <dbReference type="NCBI Taxonomy" id="200904"/>
    <lineage>
        <taxon>Bacteria</taxon>
        <taxon>Bacillati</taxon>
        <taxon>Bacillota</taxon>
        <taxon>Bacilli</taxon>
        <taxon>Bacillales</taxon>
        <taxon>Bacillaceae</taxon>
        <taxon>Paraliobacillus</taxon>
    </lineage>
</organism>
<feature type="region of interest" description="Disordered" evidence="1">
    <location>
        <begin position="190"/>
        <end position="213"/>
    </location>
</feature>
<proteinExistence type="predicted"/>